<dbReference type="EMBL" id="JAPCID010000063">
    <property type="protein sequence ID" value="MDA0141692.1"/>
    <property type="molecule type" value="Genomic_DNA"/>
</dbReference>
<reference evidence="2" key="1">
    <citation type="submission" date="2022-10" db="EMBL/GenBank/DDBJ databases">
        <title>The WGS of Solirubrobacter sp. CPCC 204708.</title>
        <authorList>
            <person name="Jiang Z."/>
        </authorList>
    </citation>
    <scope>NUCLEOTIDE SEQUENCE</scope>
    <source>
        <strain evidence="2">CPCC 204708</strain>
    </source>
</reference>
<name>A0ABT4RT86_9ACTN</name>
<accession>A0ABT4RT86</accession>
<protein>
    <submittedName>
        <fullName evidence="2">Uncharacterized protein</fullName>
    </submittedName>
</protein>
<feature type="transmembrane region" description="Helical" evidence="1">
    <location>
        <begin position="95"/>
        <end position="115"/>
    </location>
</feature>
<dbReference type="Proteomes" id="UP001147700">
    <property type="component" value="Unassembled WGS sequence"/>
</dbReference>
<evidence type="ECO:0000256" key="1">
    <source>
        <dbReference type="SAM" id="Phobius"/>
    </source>
</evidence>
<comment type="caution">
    <text evidence="2">The sequence shown here is derived from an EMBL/GenBank/DDBJ whole genome shotgun (WGS) entry which is preliminary data.</text>
</comment>
<keyword evidence="1" id="KW-0472">Membrane</keyword>
<evidence type="ECO:0000313" key="3">
    <source>
        <dbReference type="Proteomes" id="UP001147700"/>
    </source>
</evidence>
<gene>
    <name evidence="2" type="ORF">OJ962_29645</name>
</gene>
<organism evidence="2 3">
    <name type="scientific">Solirubrobacter deserti</name>
    <dbReference type="NCBI Taxonomy" id="2282478"/>
    <lineage>
        <taxon>Bacteria</taxon>
        <taxon>Bacillati</taxon>
        <taxon>Actinomycetota</taxon>
        <taxon>Thermoleophilia</taxon>
        <taxon>Solirubrobacterales</taxon>
        <taxon>Solirubrobacteraceae</taxon>
        <taxon>Solirubrobacter</taxon>
    </lineage>
</organism>
<keyword evidence="1" id="KW-1133">Transmembrane helix</keyword>
<proteinExistence type="predicted"/>
<sequence>MIEYLLARALTRLPDALRERYAAEWRADRAALSGRRLATLRWAVGLQRASRELSGEGRYAWLPRPAFDALAFGLAYYAAYALRFEGDVPSAYRDLLVQTLPFAVIGGTACMALTGNYAPRGAGALQVVKGVMLATLALIAYTALVQPTLVLTARGLAVLTVPAGVCLLFATTAGATMLLSRAALRPRSPS</sequence>
<feature type="transmembrane region" description="Helical" evidence="1">
    <location>
        <begin position="66"/>
        <end position="83"/>
    </location>
</feature>
<evidence type="ECO:0000313" key="2">
    <source>
        <dbReference type="EMBL" id="MDA0141692.1"/>
    </source>
</evidence>
<dbReference type="RefSeq" id="WP_202957969.1">
    <property type="nucleotide sequence ID" value="NZ_JAPCID010000063.1"/>
</dbReference>
<keyword evidence="1" id="KW-0812">Transmembrane</keyword>
<keyword evidence="3" id="KW-1185">Reference proteome</keyword>
<feature type="transmembrane region" description="Helical" evidence="1">
    <location>
        <begin position="127"/>
        <end position="144"/>
    </location>
</feature>
<feature type="transmembrane region" description="Helical" evidence="1">
    <location>
        <begin position="156"/>
        <end position="179"/>
    </location>
</feature>